<dbReference type="SUPFAM" id="SSF51905">
    <property type="entry name" value="FAD/NAD(P)-binding domain"/>
    <property type="match status" value="1"/>
</dbReference>
<dbReference type="SUPFAM" id="SSF54373">
    <property type="entry name" value="FAD-linked reductases, C-terminal domain"/>
    <property type="match status" value="1"/>
</dbReference>
<dbReference type="OrthoDB" id="9801699at2"/>
<evidence type="ECO:0000313" key="3">
    <source>
        <dbReference type="EMBL" id="KHS57590.1"/>
    </source>
</evidence>
<dbReference type="Gene3D" id="1.10.10.1100">
    <property type="entry name" value="BFD-like [2Fe-2S]-binding domain"/>
    <property type="match status" value="1"/>
</dbReference>
<dbReference type="Pfam" id="PF01266">
    <property type="entry name" value="DAO"/>
    <property type="match status" value="1"/>
</dbReference>
<dbReference type="InterPro" id="IPR041854">
    <property type="entry name" value="BFD-like_2Fe2S-bd_dom_sf"/>
</dbReference>
<accession>A0A0B3WSP7</accession>
<dbReference type="InterPro" id="IPR007419">
    <property type="entry name" value="BFD-like_2Fe2S-bd_dom"/>
</dbReference>
<feature type="domain" description="FAD dependent oxidoreductase" evidence="1">
    <location>
        <begin position="3"/>
        <end position="353"/>
    </location>
</feature>
<dbReference type="Proteomes" id="UP000031189">
    <property type="component" value="Unassembled WGS sequence"/>
</dbReference>
<feature type="domain" description="BFD-like [2Fe-2S]-binding" evidence="2">
    <location>
        <begin position="403"/>
        <end position="457"/>
    </location>
</feature>
<keyword evidence="4" id="KW-1185">Reference proteome</keyword>
<dbReference type="RefSeq" id="WP_039679209.1">
    <property type="nucleotide sequence ID" value="NZ_JAXECK010000036.1"/>
</dbReference>
<dbReference type="EMBL" id="JWHR01000068">
    <property type="protein sequence ID" value="KHS57590.1"/>
    <property type="molecule type" value="Genomic_DNA"/>
</dbReference>
<dbReference type="Gene3D" id="3.50.50.60">
    <property type="entry name" value="FAD/NAD(P)-binding domain"/>
    <property type="match status" value="1"/>
</dbReference>
<organism evidence="3 4">
    <name type="scientific">Terrisporobacter othiniensis</name>
    <dbReference type="NCBI Taxonomy" id="1577792"/>
    <lineage>
        <taxon>Bacteria</taxon>
        <taxon>Bacillati</taxon>
        <taxon>Bacillota</taxon>
        <taxon>Clostridia</taxon>
        <taxon>Peptostreptococcales</taxon>
        <taxon>Peptostreptococcaceae</taxon>
        <taxon>Terrisporobacter</taxon>
    </lineage>
</organism>
<dbReference type="InterPro" id="IPR006076">
    <property type="entry name" value="FAD-dep_OxRdtase"/>
</dbReference>
<name>A0A0B3WSP7_9FIRM</name>
<gene>
    <name evidence="3" type="ORF">QX51_07090</name>
</gene>
<dbReference type="CDD" id="cd19946">
    <property type="entry name" value="GlpA-like_Fer2_BFD-like"/>
    <property type="match status" value="1"/>
</dbReference>
<dbReference type="PANTHER" id="PTHR42720">
    <property type="entry name" value="GLYCEROL-3-PHOSPHATE DEHYDROGENASE"/>
    <property type="match status" value="1"/>
</dbReference>
<evidence type="ECO:0000313" key="4">
    <source>
        <dbReference type="Proteomes" id="UP000031189"/>
    </source>
</evidence>
<dbReference type="InterPro" id="IPR036188">
    <property type="entry name" value="FAD/NAD-bd_sf"/>
</dbReference>
<comment type="caution">
    <text evidence="3">The sequence shown here is derived from an EMBL/GenBank/DDBJ whole genome shotgun (WGS) entry which is preliminary data.</text>
</comment>
<proteinExistence type="predicted"/>
<evidence type="ECO:0000259" key="2">
    <source>
        <dbReference type="Pfam" id="PF04324"/>
    </source>
</evidence>
<dbReference type="AlphaFoldDB" id="A0A0B3WSP7"/>
<evidence type="ECO:0000259" key="1">
    <source>
        <dbReference type="Pfam" id="PF01266"/>
    </source>
</evidence>
<dbReference type="STRING" id="1577792.QX51_07090"/>
<dbReference type="Gene3D" id="3.30.9.10">
    <property type="entry name" value="D-Amino Acid Oxidase, subunit A, domain 2"/>
    <property type="match status" value="1"/>
</dbReference>
<dbReference type="PANTHER" id="PTHR42720:SF1">
    <property type="entry name" value="GLYCEROL 3-PHOSPHATE OXIDASE"/>
    <property type="match status" value="1"/>
</dbReference>
<sequence length="490" mass="53912">MFDVAIIGAGITGSAIARQLSKYDLKTVVLEKGIEVCQGTTKANSAIVHGGFDAQEGTLKAKLNVLGCKMYPSICEELSVEYKNNGSLVLAFNEEDMKHIHELYERGLTNGVSGLEIIDGNKVKEIEPNVNKEVVGALWCKSSGIVCPFNFNIALMENAITNGVELKLENEVLNIKRIEEENCFEIKTNKEKIKSKYVINAAGVYSDKINNLICGNEFYIIPRKGEYKILDKSEGYKASHTLFTCPTEKGKGVLVTQTVHGNLLVGPNAQVVEKEDIATSKAGLKEIMDGGRKSIPNVDFSKTITSFAGVRATPNTGDFMIFKSQVAKGFINVAGIESPGLASAPAIALYVEDLLKEVMDEDNRNLEPNKNFNPRRVKNKPFMEMSSMEQIEILNKDGRYKTIICRCENITEGEIVNAINRPCGAKTVDGVKRRVRPGMGRCQGGFCGPKVVEILARELNITPEEVLKDYENSNMLVGKLKEVRGETVEI</sequence>
<protein>
    <submittedName>
        <fullName evidence="3">FAD-dependent oxidoreductase</fullName>
    </submittedName>
</protein>
<reference evidence="3 4" key="1">
    <citation type="submission" date="2014-12" db="EMBL/GenBank/DDBJ databases">
        <title>Draft genome sequence of Terrisporobacter sp. 08-306576, isolated from the blood culture of a bacteremia patient.</title>
        <authorList>
            <person name="Lund L.C."/>
            <person name="Sydenham T.V."/>
            <person name="Hogh S.V."/>
            <person name="Skov M.N."/>
            <person name="Kemp M."/>
            <person name="Justesen U.S."/>
        </authorList>
    </citation>
    <scope>NUCLEOTIDE SEQUENCE [LARGE SCALE GENOMIC DNA]</scope>
    <source>
        <strain evidence="3 4">08-306576</strain>
    </source>
</reference>
<dbReference type="Pfam" id="PF04324">
    <property type="entry name" value="Fer2_BFD"/>
    <property type="match status" value="1"/>
</dbReference>
<dbReference type="InterPro" id="IPR052745">
    <property type="entry name" value="G3P_Oxidase/Oxidoreductase"/>
</dbReference>